<dbReference type="STRING" id="118168.MC7420_2503"/>
<reference evidence="1 2" key="1">
    <citation type="submission" date="2008-07" db="EMBL/GenBank/DDBJ databases">
        <authorList>
            <person name="Tandeau de Marsac N."/>
            <person name="Ferriera S."/>
            <person name="Johnson J."/>
            <person name="Kravitz S."/>
            <person name="Beeson K."/>
            <person name="Sutton G."/>
            <person name="Rogers Y.-H."/>
            <person name="Friedman R."/>
            <person name="Frazier M."/>
            <person name="Venter J.C."/>
        </authorList>
    </citation>
    <scope>NUCLEOTIDE SEQUENCE [LARGE SCALE GENOMIC DNA]</scope>
    <source>
        <strain evidence="1 2">PCC 7420</strain>
    </source>
</reference>
<accession>B4VZQ3</accession>
<gene>
    <name evidence="1" type="ORF">MC7420_2503</name>
</gene>
<dbReference type="EMBL" id="DS989863">
    <property type="protein sequence ID" value="EDX72595.1"/>
    <property type="molecule type" value="Genomic_DNA"/>
</dbReference>
<organism evidence="1 2">
    <name type="scientific">Coleofasciculus chthonoplastes PCC 7420</name>
    <dbReference type="NCBI Taxonomy" id="118168"/>
    <lineage>
        <taxon>Bacteria</taxon>
        <taxon>Bacillati</taxon>
        <taxon>Cyanobacteriota</taxon>
        <taxon>Cyanophyceae</taxon>
        <taxon>Coleofasciculales</taxon>
        <taxon>Coleofasciculaceae</taxon>
        <taxon>Coleofasciculus</taxon>
    </lineage>
</organism>
<evidence type="ECO:0000313" key="1">
    <source>
        <dbReference type="EMBL" id="EDX72595.1"/>
    </source>
</evidence>
<dbReference type="HOGENOM" id="CLU_2896335_0_0_3"/>
<sequence>MRSRLGEVEGRECDRLWVRLKGKVRSPLGEVEGRECHSRLGEVEGRKECDALINYVIIKATT</sequence>
<protein>
    <submittedName>
        <fullName evidence="1">Uncharacterized protein</fullName>
    </submittedName>
</protein>
<dbReference type="Proteomes" id="UP000003835">
    <property type="component" value="Unassembled WGS sequence"/>
</dbReference>
<evidence type="ECO:0000313" key="2">
    <source>
        <dbReference type="Proteomes" id="UP000003835"/>
    </source>
</evidence>
<name>B4VZQ3_9CYAN</name>
<proteinExistence type="predicted"/>
<dbReference type="AlphaFoldDB" id="B4VZQ3"/>
<keyword evidence="2" id="KW-1185">Reference proteome</keyword>